<proteinExistence type="predicted"/>
<evidence type="ECO:0008006" key="5">
    <source>
        <dbReference type="Google" id="ProtNLM"/>
    </source>
</evidence>
<feature type="signal peptide" evidence="2">
    <location>
        <begin position="1"/>
        <end position="20"/>
    </location>
</feature>
<keyword evidence="1" id="KW-0812">Transmembrane</keyword>
<protein>
    <recommendedName>
        <fullName evidence="5">Secreted protein</fullName>
    </recommendedName>
</protein>
<dbReference type="AlphaFoldDB" id="A0A2P6Q6T4"/>
<dbReference type="Proteomes" id="UP000238479">
    <property type="component" value="Chromosome 5"/>
</dbReference>
<reference evidence="3 4" key="1">
    <citation type="journal article" date="2018" name="Nat. Genet.">
        <title>The Rosa genome provides new insights in the design of modern roses.</title>
        <authorList>
            <person name="Bendahmane M."/>
        </authorList>
    </citation>
    <scope>NUCLEOTIDE SEQUENCE [LARGE SCALE GENOMIC DNA]</scope>
    <source>
        <strain evidence="4">cv. Old Blush</strain>
    </source>
</reference>
<name>A0A2P6Q6T4_ROSCH</name>
<comment type="caution">
    <text evidence="3">The sequence shown here is derived from an EMBL/GenBank/DDBJ whole genome shotgun (WGS) entry which is preliminary data.</text>
</comment>
<dbReference type="EMBL" id="PDCK01000043">
    <property type="protein sequence ID" value="PRQ29895.1"/>
    <property type="molecule type" value="Genomic_DNA"/>
</dbReference>
<evidence type="ECO:0000256" key="1">
    <source>
        <dbReference type="SAM" id="Phobius"/>
    </source>
</evidence>
<evidence type="ECO:0000313" key="3">
    <source>
        <dbReference type="EMBL" id="PRQ29895.1"/>
    </source>
</evidence>
<keyword evidence="2" id="KW-0732">Signal</keyword>
<feature type="chain" id="PRO_5015125995" description="Secreted protein" evidence="2">
    <location>
        <begin position="21"/>
        <end position="75"/>
    </location>
</feature>
<evidence type="ECO:0000256" key="2">
    <source>
        <dbReference type="SAM" id="SignalP"/>
    </source>
</evidence>
<accession>A0A2P6Q6T4</accession>
<keyword evidence="1" id="KW-0472">Membrane</keyword>
<feature type="transmembrane region" description="Helical" evidence="1">
    <location>
        <begin position="50"/>
        <end position="70"/>
    </location>
</feature>
<keyword evidence="1" id="KW-1133">Transmembrane helix</keyword>
<sequence>MIWCSWACIFKLLQIQSVLLLTHSKREETRGGKRGREKYAIVFSQNRKHLWVFVYFFPRVFGFAVFAWFLGSLIV</sequence>
<keyword evidence="4" id="KW-1185">Reference proteome</keyword>
<evidence type="ECO:0000313" key="4">
    <source>
        <dbReference type="Proteomes" id="UP000238479"/>
    </source>
</evidence>
<organism evidence="3 4">
    <name type="scientific">Rosa chinensis</name>
    <name type="common">China rose</name>
    <dbReference type="NCBI Taxonomy" id="74649"/>
    <lineage>
        <taxon>Eukaryota</taxon>
        <taxon>Viridiplantae</taxon>
        <taxon>Streptophyta</taxon>
        <taxon>Embryophyta</taxon>
        <taxon>Tracheophyta</taxon>
        <taxon>Spermatophyta</taxon>
        <taxon>Magnoliopsida</taxon>
        <taxon>eudicotyledons</taxon>
        <taxon>Gunneridae</taxon>
        <taxon>Pentapetalae</taxon>
        <taxon>rosids</taxon>
        <taxon>fabids</taxon>
        <taxon>Rosales</taxon>
        <taxon>Rosaceae</taxon>
        <taxon>Rosoideae</taxon>
        <taxon>Rosoideae incertae sedis</taxon>
        <taxon>Rosa</taxon>
    </lineage>
</organism>
<gene>
    <name evidence="3" type="ORF">RchiOBHm_Chr5g0018791</name>
</gene>
<dbReference type="Gramene" id="PRQ29895">
    <property type="protein sequence ID" value="PRQ29895"/>
    <property type="gene ID" value="RchiOBHm_Chr5g0018791"/>
</dbReference>